<dbReference type="EMBL" id="UINC01117448">
    <property type="protein sequence ID" value="SVC89880.1"/>
    <property type="molecule type" value="Genomic_DNA"/>
</dbReference>
<gene>
    <name evidence="1" type="ORF">METZ01_LOCUS342734</name>
</gene>
<name>A0A382QY72_9ZZZZ</name>
<accession>A0A382QY72</accession>
<organism evidence="1">
    <name type="scientific">marine metagenome</name>
    <dbReference type="NCBI Taxonomy" id="408172"/>
    <lineage>
        <taxon>unclassified sequences</taxon>
        <taxon>metagenomes</taxon>
        <taxon>ecological metagenomes</taxon>
    </lineage>
</organism>
<evidence type="ECO:0000313" key="1">
    <source>
        <dbReference type="EMBL" id="SVC89880.1"/>
    </source>
</evidence>
<protein>
    <submittedName>
        <fullName evidence="1">Uncharacterized protein</fullName>
    </submittedName>
</protein>
<dbReference type="AlphaFoldDB" id="A0A382QY72"/>
<reference evidence="1" key="1">
    <citation type="submission" date="2018-05" db="EMBL/GenBank/DDBJ databases">
        <authorList>
            <person name="Lanie J.A."/>
            <person name="Ng W.-L."/>
            <person name="Kazmierczak K.M."/>
            <person name="Andrzejewski T.M."/>
            <person name="Davidsen T.M."/>
            <person name="Wayne K.J."/>
            <person name="Tettelin H."/>
            <person name="Glass J.I."/>
            <person name="Rusch D."/>
            <person name="Podicherti R."/>
            <person name="Tsui H.-C.T."/>
            <person name="Winkler M.E."/>
        </authorList>
    </citation>
    <scope>NUCLEOTIDE SEQUENCE</scope>
</reference>
<sequence>MELMMILLVVAFISGILAAGNE</sequence>
<proteinExistence type="predicted"/>